<accession>A0A8J9QZG0</accession>
<feature type="repeat" description="LDL-receptor class B" evidence="14">
    <location>
        <begin position="362"/>
        <end position="406"/>
    </location>
</feature>
<dbReference type="InterPro" id="IPR049883">
    <property type="entry name" value="NOTCH1_EGF-like"/>
</dbReference>
<feature type="disulfide bond" evidence="13">
    <location>
        <begin position="1030"/>
        <end position="1048"/>
    </location>
</feature>
<feature type="disulfide bond" evidence="13">
    <location>
        <begin position="1023"/>
        <end position="1035"/>
    </location>
</feature>
<feature type="disulfide bond" evidence="13">
    <location>
        <begin position="1120"/>
        <end position="1135"/>
    </location>
</feature>
<name>A0A8J9QZG0_HARAX</name>
<feature type="disulfide bond" evidence="13">
    <location>
        <begin position="1062"/>
        <end position="1074"/>
    </location>
</feature>
<keyword evidence="6 16" id="KW-0732">Signal</keyword>
<dbReference type="GO" id="GO:0043235">
    <property type="term" value="C:receptor complex"/>
    <property type="evidence" value="ECO:0007669"/>
    <property type="project" value="TreeGrafter"/>
</dbReference>
<dbReference type="InterPro" id="IPR000033">
    <property type="entry name" value="LDLR_classB_rpt"/>
</dbReference>
<evidence type="ECO:0000259" key="17">
    <source>
        <dbReference type="PROSITE" id="PS01186"/>
    </source>
</evidence>
<dbReference type="InterPro" id="IPR002172">
    <property type="entry name" value="LDrepeatLR_classA_rpt"/>
</dbReference>
<dbReference type="InterPro" id="IPR001881">
    <property type="entry name" value="EGF-like_Ca-bd_dom"/>
</dbReference>
<organism evidence="18">
    <name type="scientific">Harmonia axyridis</name>
    <name type="common">Multicolored Asian lady beetle</name>
    <name type="synonym">Coccinella axyridis</name>
    <dbReference type="NCBI Taxonomy" id="115357"/>
    <lineage>
        <taxon>Eukaryota</taxon>
        <taxon>Metazoa</taxon>
        <taxon>Ecdysozoa</taxon>
        <taxon>Arthropoda</taxon>
        <taxon>Hexapoda</taxon>
        <taxon>Insecta</taxon>
        <taxon>Pterygota</taxon>
        <taxon>Neoptera</taxon>
        <taxon>Endopterygota</taxon>
        <taxon>Coleoptera</taxon>
        <taxon>Polyphaga</taxon>
        <taxon>Cucujiformia</taxon>
        <taxon>Coccinelloidea</taxon>
        <taxon>Coccinellidae</taxon>
        <taxon>Coccinellinae</taxon>
        <taxon>Coccinellini</taxon>
        <taxon>Harmonia</taxon>
    </lineage>
</organism>
<dbReference type="InterPro" id="IPR036055">
    <property type="entry name" value="LDL_receptor-like_sf"/>
</dbReference>
<evidence type="ECO:0000256" key="12">
    <source>
        <dbReference type="ARBA" id="ARBA00023180"/>
    </source>
</evidence>
<evidence type="ECO:0000256" key="15">
    <source>
        <dbReference type="SAM" id="Phobius"/>
    </source>
</evidence>
<dbReference type="FunFam" id="2.10.25.10:FF:000037">
    <property type="entry name" value="Signal peptide, CUB domain and EGF-like domain-containing 2"/>
    <property type="match status" value="1"/>
</dbReference>
<evidence type="ECO:0000256" key="16">
    <source>
        <dbReference type="SAM" id="SignalP"/>
    </source>
</evidence>
<dbReference type="InterPro" id="IPR018097">
    <property type="entry name" value="EGF_Ca-bd_CS"/>
</dbReference>
<feature type="disulfide bond" evidence="13">
    <location>
        <begin position="50"/>
        <end position="65"/>
    </location>
</feature>
<feature type="repeat" description="LDL-receptor class B" evidence="14">
    <location>
        <begin position="407"/>
        <end position="449"/>
    </location>
</feature>
<feature type="disulfide bond" evidence="13">
    <location>
        <begin position="1069"/>
        <end position="1087"/>
    </location>
</feature>
<evidence type="ECO:0000256" key="5">
    <source>
        <dbReference type="ARBA" id="ARBA00022692"/>
    </source>
</evidence>
<reference evidence="18" key="1">
    <citation type="submission" date="2018-01" db="EMBL/GenBank/DDBJ databases">
        <title>Harmonia axyridis vitellogenin receptor mRNA.</title>
        <authorList>
            <person name="Han H."/>
            <person name="Liang C."/>
            <person name="He Y."/>
            <person name="Liu T."/>
        </authorList>
    </citation>
    <scope>NUCLEOTIDE SEQUENCE</scope>
</reference>
<feature type="disulfide bond" evidence="13">
    <location>
        <begin position="164"/>
        <end position="182"/>
    </location>
</feature>
<feature type="disulfide bond" evidence="13">
    <location>
        <begin position="118"/>
        <end position="130"/>
    </location>
</feature>
<dbReference type="FunFam" id="4.10.400.10:FF:000002">
    <property type="entry name" value="Low-density lipoprotein receptor-related protein 1"/>
    <property type="match status" value="2"/>
</dbReference>
<evidence type="ECO:0000256" key="3">
    <source>
        <dbReference type="ARBA" id="ARBA00022536"/>
    </source>
</evidence>
<feature type="disulfide bond" evidence="13">
    <location>
        <begin position="987"/>
        <end position="1005"/>
    </location>
</feature>
<feature type="disulfide bond" evidence="13">
    <location>
        <begin position="959"/>
        <end position="974"/>
    </location>
</feature>
<feature type="disulfide bond" evidence="13">
    <location>
        <begin position="1108"/>
        <end position="1126"/>
    </location>
</feature>
<keyword evidence="8 15" id="KW-1133">Transmembrane helix</keyword>
<dbReference type="SMART" id="SM00181">
    <property type="entry name" value="EGF"/>
    <property type="match status" value="9"/>
</dbReference>
<evidence type="ECO:0000256" key="4">
    <source>
        <dbReference type="ARBA" id="ARBA00022583"/>
    </source>
</evidence>
<dbReference type="FunFam" id="2.120.10.30:FF:000241">
    <property type="entry name" value="Low-density lipoprotein receptor-related protein 6"/>
    <property type="match status" value="1"/>
</dbReference>
<dbReference type="GO" id="GO:0005509">
    <property type="term" value="F:calcium ion binding"/>
    <property type="evidence" value="ECO:0007669"/>
    <property type="project" value="InterPro"/>
</dbReference>
<keyword evidence="5 15" id="KW-0812">Transmembrane</keyword>
<dbReference type="SUPFAM" id="SSF57196">
    <property type="entry name" value="EGF/Laminin"/>
    <property type="match status" value="6"/>
</dbReference>
<dbReference type="Pfam" id="PF00057">
    <property type="entry name" value="Ldl_recept_a"/>
    <property type="match status" value="13"/>
</dbReference>
<dbReference type="InterPro" id="IPR011042">
    <property type="entry name" value="6-blade_b-propeller_TolB-like"/>
</dbReference>
<feature type="disulfide bond" evidence="13">
    <location>
        <begin position="1239"/>
        <end position="1257"/>
    </location>
</feature>
<proteinExistence type="evidence at transcript level"/>
<feature type="disulfide bond" evidence="13">
    <location>
        <begin position="999"/>
        <end position="1014"/>
    </location>
</feature>
<dbReference type="InterPro" id="IPR051221">
    <property type="entry name" value="LDLR-related"/>
</dbReference>
<keyword evidence="10 13" id="KW-1015">Disulfide bond</keyword>
<feature type="disulfide bond" evidence="13">
    <location>
        <begin position="1101"/>
        <end position="1113"/>
    </location>
</feature>
<sequence length="1779" mass="200564">MLKFLLFAVIISQGDASINPFFMLHSESNCTENQFSCITDKKCIDKAKRCDGIYNCKDMSDEHDCEYVLCKDTMFFKCKNGRCISKSFVCDGQNDCEDFSDEEKCQDFKLNLNSNSSCDENEWRCSDRLCIFKDWVCNGEEDCLDGSDETIGCTLTITCDGFKCRNNHCIPSEWRCDGTDDCIDNSDEENCENFINPEKCTWENKKFLCSNNHTCIDIHQVCDGKHQCPDQSDESILCSAPTHSCSHHNCSHTCVQLPTGPKCYCPEGYHNINDKECQDINECEIYGICDQKCRNTPGSYECLCDHKYILQEDKKTCQAVGGEAMMVFSSKTQIRAYFLQSKIYFPVTSQMKQVVGVAYDGNYVYWTDIFSEHESIVKSLEDGTERQLVITAGLGSPEDLAVDTLTENIYFTDAEYKHIGVCTTDGLHCTVLVNKDIDRPRAIVLNIEEGEMFWSDWGYPARIARAYMDGSSDRSFVSDNIHWPNGLAIDYPNQRLYWTDAKAMTLESINLDGTDRRIVLEAVVKFPYAIAVFENRLYWSDWHTHSIQSCDKFTGKDHHTIIKEKKENIYGLSIYHSSQMPNRDNPCALAFCSDICLLKGSSYKCACPQNKMLSSDQHNCKEIENRQMLVLAAKNLLIQIEHQLLGKHTISPLPLVVKDVGALAYNPYNNSLYISDIGVKDIIELNMHTGIPEPLEMEDIGKITSMDFDYMGNNLYWGDEEKGTIEMMNMDNRARRVILHNIPDEVPESITLIPDMGIMFVSFRRSSDHTSHIDRILMDGSGRTHVMDHGVVGPMDLYYDRDSHRVFFADTGTGNIETTSVDGDDRHQFALLATNPVSLAALKADLFWVNEQSSNLYWSNKFNSSYSKKIILDFIPDNLNRMHLISVTPKTKTTEGGCSSNNGNCSHICITFRKSVACACPNEMELSSDQRTCSEVTYCKSSEFKCQRSNKCIPFSQRCNGEKDCKLGEDEEGCKPANHCPADYFMCDNGACIEEHKVCNLLFDCEDKSDEHRCNYMKGGTVCPPKHFKCPDDRCIAEKFLCDGNADCSDMSDELNCGSSTCDMNQFRCNSGACIPKSWECDREFDCSDMSDEHPQCESTCSPDLFTCNNGRCLKKDFVCDGADDCGDLSDEMNCRKNVHSRCGAHEFQCHVNSTACLPMSAVCNGTSECPGQDDELKCSNCQMDEFMCHNKKCIPRSWICDKTDDCGDGSDETKETCHEGKIVDHEYTLSAPCSEFRCKSGQCIDHSLVCNDNQDCYDGSDEGGACKSSCQANSDPCSQLCLKTPSGPTCRCREGYELMGDGKTCMDVDECRMEPPVCSQLCFNHPGSYQCDCYKDFELRLDKTSCKAIGDPMSMIYLSNNEIRQLTQKENSIKLLYSADTARITGLAYSFANSDIYVSIENMGIIMRINLKTGMKDVIYNVGQPKKVTLDWITNNIYFYNHMPYSKSIDVCNFQSKNCAPLIKTDLHSQVTNIAVDGVNRVLFYSVTTWFLFNTPTCTIYKVYLDGSGRQALAEDIQGYISGIAYDVNKKHLYYTNQHVGMINRVSYDGSMKVIITQNVTHSMGLGFFENRLYYLSFGGTMHKLKLFGGGNDETFKVNMFNDGLFNIVQKSVQPDGIDNCANNSCSYLCLPSKTHYRCLCEDSQVIKEGEKCHSISRSSADDSRPIRMRKDFHRSVQSSETSSAFIISLLLVIAILCIAAGGVYYMRRRKFKTKMNFGISFHNATYGLHDGNEVTAAVFKSGDNEYDNAINFDPTELQYSAENVIKKVAPLAPLIDA</sequence>
<feature type="disulfide bond" evidence="13">
    <location>
        <begin position="1042"/>
        <end position="1057"/>
    </location>
</feature>
<evidence type="ECO:0000256" key="6">
    <source>
        <dbReference type="ARBA" id="ARBA00022729"/>
    </source>
</evidence>
<evidence type="ECO:0000256" key="2">
    <source>
        <dbReference type="ARBA" id="ARBA00009939"/>
    </source>
</evidence>
<feature type="disulfide bond" evidence="13">
    <location>
        <begin position="90"/>
        <end position="105"/>
    </location>
</feature>
<feature type="disulfide bond" evidence="13">
    <location>
        <begin position="176"/>
        <end position="191"/>
    </location>
</feature>
<evidence type="ECO:0000256" key="14">
    <source>
        <dbReference type="PROSITE-ProRule" id="PRU00461"/>
    </source>
</evidence>
<feature type="disulfide bond" evidence="13">
    <location>
        <begin position="125"/>
        <end position="143"/>
    </location>
</feature>
<dbReference type="EMBL" id="MG787232">
    <property type="protein sequence ID" value="AVH84929.1"/>
    <property type="molecule type" value="mRNA"/>
</dbReference>
<comment type="caution">
    <text evidence="13">Lacks conserved residue(s) required for the propagation of feature annotation.</text>
</comment>
<evidence type="ECO:0000256" key="11">
    <source>
        <dbReference type="ARBA" id="ARBA00023170"/>
    </source>
</evidence>
<comment type="subcellular location">
    <subcellularLocation>
        <location evidence="1">Membrane</location>
        <topology evidence="1">Single-pass type I membrane protein</topology>
    </subcellularLocation>
</comment>
<dbReference type="PRINTS" id="PR00261">
    <property type="entry name" value="LDLRECEPTOR"/>
</dbReference>
<dbReference type="PANTHER" id="PTHR22722">
    <property type="entry name" value="LOW-DENSITY LIPOPROTEIN RECEPTOR-RELATED PROTEIN 2-RELATED"/>
    <property type="match status" value="1"/>
</dbReference>
<feature type="signal peptide" evidence="16">
    <location>
        <begin position="1"/>
        <end position="16"/>
    </location>
</feature>
<dbReference type="CDD" id="cd00054">
    <property type="entry name" value="EGF_CA"/>
    <property type="match status" value="1"/>
</dbReference>
<feature type="repeat" description="LDL-receptor class B" evidence="14">
    <location>
        <begin position="494"/>
        <end position="536"/>
    </location>
</feature>
<dbReference type="InterPro" id="IPR000152">
    <property type="entry name" value="EGF-type_Asp/Asn_hydroxyl_site"/>
</dbReference>
<dbReference type="PROSITE" id="PS01187">
    <property type="entry name" value="EGF_CA"/>
    <property type="match status" value="2"/>
</dbReference>
<feature type="disulfide bond" evidence="13">
    <location>
        <begin position="1182"/>
        <end position="1194"/>
    </location>
</feature>
<evidence type="ECO:0000256" key="1">
    <source>
        <dbReference type="ARBA" id="ARBA00004479"/>
    </source>
</evidence>
<evidence type="ECO:0000313" key="18">
    <source>
        <dbReference type="EMBL" id="AVH84929.1"/>
    </source>
</evidence>
<evidence type="ECO:0000256" key="7">
    <source>
        <dbReference type="ARBA" id="ARBA00022737"/>
    </source>
</evidence>
<keyword evidence="12" id="KW-0325">Glycoprotein</keyword>
<evidence type="ECO:0000256" key="13">
    <source>
        <dbReference type="PROSITE-ProRule" id="PRU00124"/>
    </source>
</evidence>
<keyword evidence="11 18" id="KW-0675">Receptor</keyword>
<evidence type="ECO:0000256" key="9">
    <source>
        <dbReference type="ARBA" id="ARBA00023136"/>
    </source>
</evidence>
<keyword evidence="3" id="KW-0245">EGF-like domain</keyword>
<dbReference type="GO" id="GO:0006898">
    <property type="term" value="P:receptor-mediated endocytosis"/>
    <property type="evidence" value="ECO:0007669"/>
    <property type="project" value="TreeGrafter"/>
</dbReference>
<dbReference type="PANTHER" id="PTHR22722:SF14">
    <property type="entry name" value="MEGALIN, ISOFORM A"/>
    <property type="match status" value="1"/>
</dbReference>
<protein>
    <submittedName>
        <fullName evidence="18">Vitellogenin receptor</fullName>
    </submittedName>
</protein>
<dbReference type="SMART" id="SM00179">
    <property type="entry name" value="EGF_CA"/>
    <property type="match status" value="5"/>
</dbReference>
<dbReference type="FunFam" id="2.10.25.10:FF:000009">
    <property type="entry name" value="Low-density lipoprotein receptor isoform 1"/>
    <property type="match status" value="1"/>
</dbReference>
<dbReference type="PROSITE" id="PS01209">
    <property type="entry name" value="LDLRA_1"/>
    <property type="match status" value="8"/>
</dbReference>
<feature type="chain" id="PRO_5035433473" evidence="16">
    <location>
        <begin position="17"/>
        <end position="1779"/>
    </location>
</feature>
<feature type="disulfide bond" evidence="13">
    <location>
        <begin position="78"/>
        <end position="96"/>
    </location>
</feature>
<dbReference type="InterPro" id="IPR000742">
    <property type="entry name" value="EGF"/>
</dbReference>
<evidence type="ECO:0000256" key="8">
    <source>
        <dbReference type="ARBA" id="ARBA00022989"/>
    </source>
</evidence>
<comment type="similarity">
    <text evidence="2">Belongs to the LDLR family.</text>
</comment>
<dbReference type="GO" id="GO:0042562">
    <property type="term" value="F:hormone binding"/>
    <property type="evidence" value="ECO:0007669"/>
    <property type="project" value="TreeGrafter"/>
</dbReference>
<dbReference type="SMART" id="SM00135">
    <property type="entry name" value="LY"/>
    <property type="match status" value="10"/>
</dbReference>
<evidence type="ECO:0000256" key="10">
    <source>
        <dbReference type="ARBA" id="ARBA00023157"/>
    </source>
</evidence>
<gene>
    <name evidence="18" type="primary">VgR</name>
</gene>
<dbReference type="Gene3D" id="2.10.25.10">
    <property type="entry name" value="Laminin"/>
    <property type="match status" value="4"/>
</dbReference>
<feature type="disulfide bond" evidence="13">
    <location>
        <begin position="980"/>
        <end position="992"/>
    </location>
</feature>
<dbReference type="FunFam" id="4.10.400.10:FF:000065">
    <property type="entry name" value="Transmembrane protease serine 7"/>
    <property type="match status" value="1"/>
</dbReference>
<dbReference type="Pfam" id="PF14670">
    <property type="entry name" value="FXa_inhibition"/>
    <property type="match status" value="2"/>
</dbReference>
<dbReference type="PROSITE" id="PS01186">
    <property type="entry name" value="EGF_2"/>
    <property type="match status" value="1"/>
</dbReference>
<dbReference type="PROSITE" id="PS00010">
    <property type="entry name" value="ASX_HYDROXYL"/>
    <property type="match status" value="1"/>
</dbReference>
<keyword evidence="7" id="KW-0677">Repeat</keyword>
<dbReference type="PROSITE" id="PS51120">
    <property type="entry name" value="LDLRB"/>
    <property type="match status" value="4"/>
</dbReference>
<feature type="disulfide bond" evidence="13">
    <location>
        <begin position="1189"/>
        <end position="1207"/>
    </location>
</feature>
<dbReference type="Pfam" id="PF00058">
    <property type="entry name" value="Ldl_recept_b"/>
    <property type="match status" value="2"/>
</dbReference>
<dbReference type="PROSITE" id="PS50068">
    <property type="entry name" value="LDLRA_2"/>
    <property type="match status" value="13"/>
</dbReference>
<dbReference type="Pfam" id="PF07645">
    <property type="entry name" value="EGF_CA"/>
    <property type="match status" value="2"/>
</dbReference>
<feature type="domain" description="EGF-like" evidence="17">
    <location>
        <begin position="263"/>
        <end position="277"/>
    </location>
</feature>
<dbReference type="Gene3D" id="4.10.400.10">
    <property type="entry name" value="Low-density Lipoprotein Receptor"/>
    <property type="match status" value="13"/>
</dbReference>
<dbReference type="SMART" id="SM00192">
    <property type="entry name" value="LDLa"/>
    <property type="match status" value="13"/>
</dbReference>
<dbReference type="SUPFAM" id="SSF63825">
    <property type="entry name" value="YWTD domain"/>
    <property type="match status" value="3"/>
</dbReference>
<dbReference type="GO" id="GO:0016324">
    <property type="term" value="C:apical plasma membrane"/>
    <property type="evidence" value="ECO:0007669"/>
    <property type="project" value="TreeGrafter"/>
</dbReference>
<keyword evidence="9 15" id="KW-0472">Membrane</keyword>
<dbReference type="SUPFAM" id="SSF57424">
    <property type="entry name" value="LDL receptor-like module"/>
    <property type="match status" value="13"/>
</dbReference>
<keyword evidence="4" id="KW-0254">Endocytosis</keyword>
<dbReference type="Gene3D" id="2.120.10.30">
    <property type="entry name" value="TolB, C-terminal domain"/>
    <property type="match status" value="3"/>
</dbReference>
<dbReference type="InterPro" id="IPR023415">
    <property type="entry name" value="LDLR_class-A_CS"/>
</dbReference>
<feature type="transmembrane region" description="Helical" evidence="15">
    <location>
        <begin position="1686"/>
        <end position="1708"/>
    </location>
</feature>
<feature type="repeat" description="LDL-receptor class B" evidence="14">
    <location>
        <begin position="450"/>
        <end position="493"/>
    </location>
</feature>
<dbReference type="CDD" id="cd00112">
    <property type="entry name" value="LDLa"/>
    <property type="match status" value="13"/>
</dbReference>
<feature type="disulfide bond" evidence="13">
    <location>
        <begin position="1164"/>
        <end position="1179"/>
    </location>
</feature>